<dbReference type="AlphaFoldDB" id="A0A9P5Z8V3"/>
<name>A0A9P5Z8V3_9AGAR</name>
<feature type="compositionally biased region" description="Polar residues" evidence="1">
    <location>
        <begin position="12"/>
        <end position="21"/>
    </location>
</feature>
<evidence type="ECO:0000313" key="2">
    <source>
        <dbReference type="EMBL" id="KAF9483214.1"/>
    </source>
</evidence>
<feature type="compositionally biased region" description="Low complexity" evidence="1">
    <location>
        <begin position="22"/>
        <end position="31"/>
    </location>
</feature>
<organism evidence="2 3">
    <name type="scientific">Pholiota conissans</name>
    <dbReference type="NCBI Taxonomy" id="109636"/>
    <lineage>
        <taxon>Eukaryota</taxon>
        <taxon>Fungi</taxon>
        <taxon>Dikarya</taxon>
        <taxon>Basidiomycota</taxon>
        <taxon>Agaricomycotina</taxon>
        <taxon>Agaricomycetes</taxon>
        <taxon>Agaricomycetidae</taxon>
        <taxon>Agaricales</taxon>
        <taxon>Agaricineae</taxon>
        <taxon>Strophariaceae</taxon>
        <taxon>Pholiota</taxon>
    </lineage>
</organism>
<evidence type="ECO:0000313" key="3">
    <source>
        <dbReference type="Proteomes" id="UP000807469"/>
    </source>
</evidence>
<feature type="compositionally biased region" description="Low complexity" evidence="1">
    <location>
        <begin position="38"/>
        <end position="53"/>
    </location>
</feature>
<proteinExistence type="predicted"/>
<reference evidence="2" key="1">
    <citation type="submission" date="2020-11" db="EMBL/GenBank/DDBJ databases">
        <authorList>
            <consortium name="DOE Joint Genome Institute"/>
            <person name="Ahrendt S."/>
            <person name="Riley R."/>
            <person name="Andreopoulos W."/>
            <person name="Labutti K."/>
            <person name="Pangilinan J."/>
            <person name="Ruiz-Duenas F.J."/>
            <person name="Barrasa J.M."/>
            <person name="Sanchez-Garcia M."/>
            <person name="Camarero S."/>
            <person name="Miyauchi S."/>
            <person name="Serrano A."/>
            <person name="Linde D."/>
            <person name="Babiker R."/>
            <person name="Drula E."/>
            <person name="Ayuso-Fernandez I."/>
            <person name="Pacheco R."/>
            <person name="Padilla G."/>
            <person name="Ferreira P."/>
            <person name="Barriuso J."/>
            <person name="Kellner H."/>
            <person name="Castanera R."/>
            <person name="Alfaro M."/>
            <person name="Ramirez L."/>
            <person name="Pisabarro A.G."/>
            <person name="Kuo A."/>
            <person name="Tritt A."/>
            <person name="Lipzen A."/>
            <person name="He G."/>
            <person name="Yan M."/>
            <person name="Ng V."/>
            <person name="Cullen D."/>
            <person name="Martin F."/>
            <person name="Rosso M.-N."/>
            <person name="Henrissat B."/>
            <person name="Hibbett D."/>
            <person name="Martinez A.T."/>
            <person name="Grigoriev I.V."/>
        </authorList>
    </citation>
    <scope>NUCLEOTIDE SEQUENCE</scope>
    <source>
        <strain evidence="2">CIRM-BRFM 674</strain>
    </source>
</reference>
<feature type="region of interest" description="Disordered" evidence="1">
    <location>
        <begin position="1"/>
        <end position="76"/>
    </location>
</feature>
<protein>
    <submittedName>
        <fullName evidence="2">Uncharacterized protein</fullName>
    </submittedName>
</protein>
<keyword evidence="3" id="KW-1185">Reference proteome</keyword>
<gene>
    <name evidence="2" type="ORF">BDN70DRAFT_891931</name>
</gene>
<comment type="caution">
    <text evidence="2">The sequence shown here is derived from an EMBL/GenBank/DDBJ whole genome shotgun (WGS) entry which is preliminary data.</text>
</comment>
<evidence type="ECO:0000256" key="1">
    <source>
        <dbReference type="SAM" id="MobiDB-lite"/>
    </source>
</evidence>
<feature type="region of interest" description="Disordered" evidence="1">
    <location>
        <begin position="100"/>
        <end position="157"/>
    </location>
</feature>
<accession>A0A9P5Z8V3</accession>
<dbReference type="Proteomes" id="UP000807469">
    <property type="component" value="Unassembled WGS sequence"/>
</dbReference>
<sequence>MSSAPISHPTHNKGNFSDSQNSRTPSTSTPQDTPPTPLLSSKSNSTVSSIESSENQDVPTSPLRHQGLDSTTSAEWPYRDSFEDAPFLVYRSLEECLPKHDLVPDVPKPKRILKPKPSPHELLQPNVNIRPFRSYGSKPSTKDEKFSSNRASPRSAKVPQDWSPIVLQRSIGHIFNFGAQRLAESIARFSGELAASMVAKCQNRYGVSVSTWDHIDDRRRGFALKCEWEKEMCALEADEWIPGEYAF</sequence>
<dbReference type="EMBL" id="MU155156">
    <property type="protein sequence ID" value="KAF9483214.1"/>
    <property type="molecule type" value="Genomic_DNA"/>
</dbReference>